<dbReference type="InterPro" id="IPR009642">
    <property type="entry name" value="DUF1236"/>
</dbReference>
<dbReference type="RefSeq" id="WP_260348144.1">
    <property type="nucleotide sequence ID" value="NZ_JAOAOS010000003.1"/>
</dbReference>
<feature type="signal peptide" evidence="1">
    <location>
        <begin position="1"/>
        <end position="20"/>
    </location>
</feature>
<evidence type="ECO:0000313" key="3">
    <source>
        <dbReference type="Proteomes" id="UP001595976"/>
    </source>
</evidence>
<proteinExistence type="predicted"/>
<protein>
    <submittedName>
        <fullName evidence="2">DUF1236 domain-containing protein</fullName>
    </submittedName>
</protein>
<dbReference type="EMBL" id="JBHSLI010000007">
    <property type="protein sequence ID" value="MFC5294700.1"/>
    <property type="molecule type" value="Genomic_DNA"/>
</dbReference>
<sequence length="136" mass="14572">MIKRILIVAAIAALPATAFSQSGPTSGPIIRDPSGGSTRDPALAGPMMFGPALTRDPSGGTMIADHSAFRDYVMSQHVRSYHVRQPVEVGTVLPARGVTYHAVPDAYGAPGYRYTVVNDEAVIVEPRTRRVIEIIE</sequence>
<dbReference type="Proteomes" id="UP001595976">
    <property type="component" value="Unassembled WGS sequence"/>
</dbReference>
<keyword evidence="1" id="KW-0732">Signal</keyword>
<gene>
    <name evidence="2" type="ORF">ACFPK2_17055</name>
</gene>
<reference evidence="3" key="1">
    <citation type="journal article" date="2019" name="Int. J. Syst. Evol. Microbiol.">
        <title>The Global Catalogue of Microorganisms (GCM) 10K type strain sequencing project: providing services to taxonomists for standard genome sequencing and annotation.</title>
        <authorList>
            <consortium name="The Broad Institute Genomics Platform"/>
            <consortium name="The Broad Institute Genome Sequencing Center for Infectious Disease"/>
            <person name="Wu L."/>
            <person name="Ma J."/>
        </authorList>
    </citation>
    <scope>NUCLEOTIDE SEQUENCE [LARGE SCALE GENOMIC DNA]</scope>
    <source>
        <strain evidence="3">CGMCC 1.15643</strain>
    </source>
</reference>
<dbReference type="Pfam" id="PF06823">
    <property type="entry name" value="DUF1236"/>
    <property type="match status" value="1"/>
</dbReference>
<feature type="chain" id="PRO_5045063017" evidence="1">
    <location>
        <begin position="21"/>
        <end position="136"/>
    </location>
</feature>
<comment type="caution">
    <text evidence="2">The sequence shown here is derived from an EMBL/GenBank/DDBJ whole genome shotgun (WGS) entry which is preliminary data.</text>
</comment>
<evidence type="ECO:0000313" key="2">
    <source>
        <dbReference type="EMBL" id="MFC5294700.1"/>
    </source>
</evidence>
<accession>A0ABW0F8G2</accession>
<evidence type="ECO:0000256" key="1">
    <source>
        <dbReference type="SAM" id="SignalP"/>
    </source>
</evidence>
<name>A0ABW0F8G2_9HYPH</name>
<organism evidence="2 3">
    <name type="scientific">Bosea minatitlanensis</name>
    <dbReference type="NCBI Taxonomy" id="128782"/>
    <lineage>
        <taxon>Bacteria</taxon>
        <taxon>Pseudomonadati</taxon>
        <taxon>Pseudomonadota</taxon>
        <taxon>Alphaproteobacteria</taxon>
        <taxon>Hyphomicrobiales</taxon>
        <taxon>Boseaceae</taxon>
        <taxon>Bosea</taxon>
    </lineage>
</organism>
<keyword evidence="3" id="KW-1185">Reference proteome</keyword>